<evidence type="ECO:0000313" key="2">
    <source>
        <dbReference type="Proteomes" id="UP000198629"/>
    </source>
</evidence>
<accession>A0A1G9FDJ8</accession>
<dbReference type="STRING" id="492660.SAMN05192566_2711"/>
<dbReference type="EMBL" id="FNFX01000007">
    <property type="protein sequence ID" value="SDK86449.1"/>
    <property type="molecule type" value="Genomic_DNA"/>
</dbReference>
<keyword evidence="2" id="KW-1185">Reference proteome</keyword>
<reference evidence="2" key="1">
    <citation type="submission" date="2016-10" db="EMBL/GenBank/DDBJ databases">
        <authorList>
            <person name="Varghese N."/>
            <person name="Submissions S."/>
        </authorList>
    </citation>
    <scope>NUCLEOTIDE SEQUENCE [LARGE SCALE GENOMIC DNA]</scope>
    <source>
        <strain evidence="2">CBMB127</strain>
    </source>
</reference>
<feature type="non-terminal residue" evidence="1">
    <location>
        <position position="44"/>
    </location>
</feature>
<proteinExistence type="predicted"/>
<name>A0A1G9FDJ8_9PROT</name>
<evidence type="ECO:0000313" key="1">
    <source>
        <dbReference type="EMBL" id="SDK86449.1"/>
    </source>
</evidence>
<protein>
    <submittedName>
        <fullName evidence="1">Uncharacterized protein</fullName>
    </submittedName>
</protein>
<dbReference type="AlphaFoldDB" id="A0A1G9FDJ8"/>
<dbReference type="Proteomes" id="UP000198629">
    <property type="component" value="Unassembled WGS sequence"/>
</dbReference>
<organism evidence="1 2">
    <name type="scientific">Methylophilus rhizosphaerae</name>
    <dbReference type="NCBI Taxonomy" id="492660"/>
    <lineage>
        <taxon>Bacteria</taxon>
        <taxon>Pseudomonadati</taxon>
        <taxon>Pseudomonadota</taxon>
        <taxon>Betaproteobacteria</taxon>
        <taxon>Nitrosomonadales</taxon>
        <taxon>Methylophilaceae</taxon>
        <taxon>Methylophilus</taxon>
    </lineage>
</organism>
<gene>
    <name evidence="1" type="ORF">SAMN05192566_2711</name>
</gene>
<sequence>MILATKVGRPSSVNIGPENAQAFPAFSSLVPCPFALRRLILTLK</sequence>